<feature type="transmembrane region" description="Helical" evidence="8">
    <location>
        <begin position="21"/>
        <end position="44"/>
    </location>
</feature>
<dbReference type="PANTHER" id="PTHR34979">
    <property type="entry name" value="INNER MEMBRANE PROTEIN YGAZ"/>
    <property type="match status" value="1"/>
</dbReference>
<dbReference type="Pfam" id="PF03591">
    <property type="entry name" value="AzlC"/>
    <property type="match status" value="1"/>
</dbReference>
<evidence type="ECO:0000313" key="9">
    <source>
        <dbReference type="EMBL" id="OYD59665.1"/>
    </source>
</evidence>
<comment type="caution">
    <text evidence="9">The sequence shown here is derived from an EMBL/GenBank/DDBJ whole genome shotgun (WGS) entry which is preliminary data.</text>
</comment>
<evidence type="ECO:0000256" key="8">
    <source>
        <dbReference type="SAM" id="Phobius"/>
    </source>
</evidence>
<dbReference type="AlphaFoldDB" id="A0A235FG11"/>
<dbReference type="Proteomes" id="UP000215059">
    <property type="component" value="Unassembled WGS sequence"/>
</dbReference>
<organism evidence="9 10">
    <name type="scientific">Fictibacillus aquaticus</name>
    <dbReference type="NCBI Taxonomy" id="2021314"/>
    <lineage>
        <taxon>Bacteria</taxon>
        <taxon>Bacillati</taxon>
        <taxon>Bacillota</taxon>
        <taxon>Bacilli</taxon>
        <taxon>Bacillales</taxon>
        <taxon>Fictibacillaceae</taxon>
        <taxon>Fictibacillus</taxon>
    </lineage>
</organism>
<dbReference type="GO" id="GO:0005886">
    <property type="term" value="C:plasma membrane"/>
    <property type="evidence" value="ECO:0007669"/>
    <property type="project" value="UniProtKB-SubCell"/>
</dbReference>
<dbReference type="GO" id="GO:1903785">
    <property type="term" value="P:L-valine transmembrane transport"/>
    <property type="evidence" value="ECO:0007669"/>
    <property type="project" value="TreeGrafter"/>
</dbReference>
<evidence type="ECO:0000256" key="4">
    <source>
        <dbReference type="ARBA" id="ARBA00022475"/>
    </source>
</evidence>
<reference evidence="9 10" key="1">
    <citation type="submission" date="2017-07" db="EMBL/GenBank/DDBJ databases">
        <title>Fictibacillus sp. nov. GDSW-R2A3 Genome sequencing and assembly.</title>
        <authorList>
            <person name="Mayilraj S."/>
        </authorList>
    </citation>
    <scope>NUCLEOTIDE SEQUENCE [LARGE SCALE GENOMIC DNA]</scope>
    <source>
        <strain evidence="9 10">GDSW-R2A3</strain>
    </source>
</reference>
<evidence type="ECO:0000256" key="3">
    <source>
        <dbReference type="ARBA" id="ARBA00022448"/>
    </source>
</evidence>
<protein>
    <submittedName>
        <fullName evidence="9">Branched-chain amino acid ABC transporter permease</fullName>
    </submittedName>
</protein>
<dbReference type="InterPro" id="IPR011606">
    <property type="entry name" value="Brnchd-chn_aa_trnsp_permease"/>
</dbReference>
<evidence type="ECO:0000256" key="1">
    <source>
        <dbReference type="ARBA" id="ARBA00004651"/>
    </source>
</evidence>
<dbReference type="EMBL" id="NOII01000001">
    <property type="protein sequence ID" value="OYD59665.1"/>
    <property type="molecule type" value="Genomic_DNA"/>
</dbReference>
<keyword evidence="10" id="KW-1185">Reference proteome</keyword>
<evidence type="ECO:0000256" key="2">
    <source>
        <dbReference type="ARBA" id="ARBA00010735"/>
    </source>
</evidence>
<keyword evidence="6 8" id="KW-1133">Transmembrane helix</keyword>
<keyword evidence="5 8" id="KW-0812">Transmembrane</keyword>
<feature type="transmembrane region" description="Helical" evidence="8">
    <location>
        <begin position="192"/>
        <end position="209"/>
    </location>
</feature>
<sequence length="240" mass="25649">MGAVLQEEFRPQLSLIHGIKAGLPIAIGYTPVAFTYGLLAKAAGLSLWETIAMSMFVFAGASQYIALSMLAAQTGAIEILITTFIMNIRHLLMSASLNERAEHDKPWIKAVYAFMVTDESFSVAATRNEEKLSSHFLLGLGFIGYCSWVVFSGIGYITGAGLPEVVQNSMGIALYAMFIGLLVPAAKKSRKVIILASTAALLNIAFSQYEPLSGGWGIILSTILSAAGVELILGEEKAHA</sequence>
<dbReference type="RefSeq" id="WP_094251627.1">
    <property type="nucleotide sequence ID" value="NZ_JBHLXL010000001.1"/>
</dbReference>
<keyword evidence="3" id="KW-0813">Transport</keyword>
<dbReference type="OrthoDB" id="3177005at2"/>
<name>A0A235FG11_9BACL</name>
<comment type="subcellular location">
    <subcellularLocation>
        <location evidence="1">Cell membrane</location>
        <topology evidence="1">Multi-pass membrane protein</topology>
    </subcellularLocation>
</comment>
<evidence type="ECO:0000256" key="7">
    <source>
        <dbReference type="ARBA" id="ARBA00023136"/>
    </source>
</evidence>
<evidence type="ECO:0000256" key="6">
    <source>
        <dbReference type="ARBA" id="ARBA00022989"/>
    </source>
</evidence>
<comment type="similarity">
    <text evidence="2">Belongs to the AzlC family.</text>
</comment>
<feature type="transmembrane region" description="Helical" evidence="8">
    <location>
        <begin position="215"/>
        <end position="233"/>
    </location>
</feature>
<keyword evidence="7 8" id="KW-0472">Membrane</keyword>
<evidence type="ECO:0000313" key="10">
    <source>
        <dbReference type="Proteomes" id="UP000215059"/>
    </source>
</evidence>
<dbReference type="PANTHER" id="PTHR34979:SF1">
    <property type="entry name" value="INNER MEMBRANE PROTEIN YGAZ"/>
    <property type="match status" value="1"/>
</dbReference>
<keyword evidence="4" id="KW-1003">Cell membrane</keyword>
<feature type="transmembrane region" description="Helical" evidence="8">
    <location>
        <begin position="136"/>
        <end position="159"/>
    </location>
</feature>
<accession>A0A235FG11</accession>
<gene>
    <name evidence="9" type="ORF">CGZ90_07195</name>
</gene>
<evidence type="ECO:0000256" key="5">
    <source>
        <dbReference type="ARBA" id="ARBA00022692"/>
    </source>
</evidence>
<feature type="transmembrane region" description="Helical" evidence="8">
    <location>
        <begin position="165"/>
        <end position="185"/>
    </location>
</feature>
<proteinExistence type="inferred from homology"/>